<organism evidence="1 2">
    <name type="scientific">Aliidongia dinghuensis</name>
    <dbReference type="NCBI Taxonomy" id="1867774"/>
    <lineage>
        <taxon>Bacteria</taxon>
        <taxon>Pseudomonadati</taxon>
        <taxon>Pseudomonadota</taxon>
        <taxon>Alphaproteobacteria</taxon>
        <taxon>Rhodospirillales</taxon>
        <taxon>Dongiaceae</taxon>
        <taxon>Aliidongia</taxon>
    </lineage>
</organism>
<proteinExistence type="predicted"/>
<dbReference type="GO" id="GO:0003677">
    <property type="term" value="F:DNA binding"/>
    <property type="evidence" value="ECO:0007669"/>
    <property type="project" value="InterPro"/>
</dbReference>
<accession>A0A8J2YVV1</accession>
<dbReference type="Proteomes" id="UP000646365">
    <property type="component" value="Unassembled WGS sequence"/>
</dbReference>
<gene>
    <name evidence="1" type="ORF">GCM10011611_39080</name>
</gene>
<dbReference type="EMBL" id="BMJQ01000010">
    <property type="protein sequence ID" value="GGF29242.1"/>
    <property type="molecule type" value="Genomic_DNA"/>
</dbReference>
<evidence type="ECO:0000313" key="1">
    <source>
        <dbReference type="EMBL" id="GGF29242.1"/>
    </source>
</evidence>
<protein>
    <submittedName>
        <fullName evidence="1">Uncharacterized protein</fullName>
    </submittedName>
</protein>
<reference evidence="1" key="1">
    <citation type="journal article" date="2014" name="Int. J. Syst. Evol. Microbiol.">
        <title>Complete genome sequence of Corynebacterium casei LMG S-19264T (=DSM 44701T), isolated from a smear-ripened cheese.</title>
        <authorList>
            <consortium name="US DOE Joint Genome Institute (JGI-PGF)"/>
            <person name="Walter F."/>
            <person name="Albersmeier A."/>
            <person name="Kalinowski J."/>
            <person name="Ruckert C."/>
        </authorList>
    </citation>
    <scope>NUCLEOTIDE SEQUENCE</scope>
    <source>
        <strain evidence="1">CGMCC 1.15725</strain>
    </source>
</reference>
<evidence type="ECO:0000313" key="2">
    <source>
        <dbReference type="Proteomes" id="UP000646365"/>
    </source>
</evidence>
<name>A0A8J2YVV1_9PROT</name>
<comment type="caution">
    <text evidence="1">The sequence shown here is derived from an EMBL/GenBank/DDBJ whole genome shotgun (WGS) entry which is preliminary data.</text>
</comment>
<dbReference type="SUPFAM" id="SSF47413">
    <property type="entry name" value="lambda repressor-like DNA-binding domains"/>
    <property type="match status" value="1"/>
</dbReference>
<reference evidence="1" key="2">
    <citation type="submission" date="2020-09" db="EMBL/GenBank/DDBJ databases">
        <authorList>
            <person name="Sun Q."/>
            <person name="Zhou Y."/>
        </authorList>
    </citation>
    <scope>NUCLEOTIDE SEQUENCE</scope>
    <source>
        <strain evidence="1">CGMCC 1.15725</strain>
    </source>
</reference>
<dbReference type="InterPro" id="IPR010982">
    <property type="entry name" value="Lambda_DNA-bd_dom_sf"/>
</dbReference>
<keyword evidence="2" id="KW-1185">Reference proteome</keyword>
<dbReference type="AlphaFoldDB" id="A0A8J2YVV1"/>
<sequence length="282" mass="31039">MLRLRALKPSQVAKLALCSPSTLSRAVRGEKPLGNRLRATVARVLDCDERDLLDPAPSTNVRRVVNSLNLAGGDFALPLRLDPVATDLSEAEHLAMAALGLLRANEPALAARVVERLLDKLTPETSSRSLLAYSGRLIEWQDRLSPDRLAVAQQQFLGRALTCGGDLTDGVLQPLIDDGSWSRTSIYCADADLTVRHLATGLDHVPTTQRLWQHGRPARDLCAPQSLISRLVTDLARVRDREAPFTVRHVRAEIGPQFHEWDCVTVRVGQFIVAACKTIEVR</sequence>